<name>A0A8R1XPM7_ONCVO</name>
<dbReference type="Proteomes" id="UP000024404">
    <property type="component" value="Unassembled WGS sequence"/>
</dbReference>
<dbReference type="EnsemblMetazoa" id="OVOC12816.1">
    <property type="protein sequence ID" value="OVOC12816.1"/>
    <property type="gene ID" value="WBGene00249625"/>
</dbReference>
<feature type="transmembrane region" description="Helical" evidence="1">
    <location>
        <begin position="100"/>
        <end position="120"/>
    </location>
</feature>
<dbReference type="AlphaFoldDB" id="A0A8R1XPM7"/>
<reference evidence="3" key="1">
    <citation type="submission" date="2013-10" db="EMBL/GenBank/DDBJ databases">
        <title>Genome sequencing of Onchocerca volvulus.</title>
        <authorList>
            <person name="Cotton J."/>
            <person name="Tsai J."/>
            <person name="Stanley E."/>
            <person name="Tracey A."/>
            <person name="Holroyd N."/>
            <person name="Lustigman S."/>
            <person name="Berriman M."/>
        </authorList>
    </citation>
    <scope>NUCLEOTIDE SEQUENCE</scope>
</reference>
<reference evidence="2" key="2">
    <citation type="submission" date="2022-06" db="UniProtKB">
        <authorList>
            <consortium name="EnsemblMetazoa"/>
        </authorList>
    </citation>
    <scope>IDENTIFICATION</scope>
</reference>
<keyword evidence="1" id="KW-0472">Membrane</keyword>
<keyword evidence="1" id="KW-0812">Transmembrane</keyword>
<dbReference type="EMBL" id="CMVM020000753">
    <property type="status" value="NOT_ANNOTATED_CDS"/>
    <property type="molecule type" value="Genomic_DNA"/>
</dbReference>
<sequence>MHKEFKDGRIRAVTIMVIILISILIIILILRIIVDRTIIIRLLIHINRLITIIMAMRVVHVQVHKSVVELVPWLEVWLEVLVKRNERIILHEINYSSVHIQFNLVMKICINFIIFSLRMATLKKKRKKHEVVKCQSNSSEDKVDYPFALISFFFFLKI</sequence>
<evidence type="ECO:0000256" key="1">
    <source>
        <dbReference type="SAM" id="Phobius"/>
    </source>
</evidence>
<proteinExistence type="predicted"/>
<keyword evidence="1" id="KW-1133">Transmembrane helix</keyword>
<organism evidence="2 3">
    <name type="scientific">Onchocerca volvulus</name>
    <dbReference type="NCBI Taxonomy" id="6282"/>
    <lineage>
        <taxon>Eukaryota</taxon>
        <taxon>Metazoa</taxon>
        <taxon>Ecdysozoa</taxon>
        <taxon>Nematoda</taxon>
        <taxon>Chromadorea</taxon>
        <taxon>Rhabditida</taxon>
        <taxon>Spirurina</taxon>
        <taxon>Spiruromorpha</taxon>
        <taxon>Filarioidea</taxon>
        <taxon>Onchocercidae</taxon>
        <taxon>Onchocerca</taxon>
    </lineage>
</organism>
<evidence type="ECO:0000313" key="3">
    <source>
        <dbReference type="Proteomes" id="UP000024404"/>
    </source>
</evidence>
<feature type="transmembrane region" description="Helical" evidence="1">
    <location>
        <begin position="12"/>
        <end position="34"/>
    </location>
</feature>
<keyword evidence="3" id="KW-1185">Reference proteome</keyword>
<evidence type="ECO:0000313" key="2">
    <source>
        <dbReference type="EnsemblMetazoa" id="OVOC12816.1"/>
    </source>
</evidence>
<accession>A0A8R1XPM7</accession>
<protein>
    <submittedName>
        <fullName evidence="2">Uncharacterized protein</fullName>
    </submittedName>
</protein>
<feature type="transmembrane region" description="Helical" evidence="1">
    <location>
        <begin position="46"/>
        <end position="63"/>
    </location>
</feature>